<sequence length="262" mass="30168">MPKRKRTGGFNVTEYSIQQVRAYAEEKKFADALRSLPPHSHLLWLPYHQKAAGNDIKQLYIGTLLEDGKEVRVFAYIDAYQIVRFRSGAAELEDRASRARLRLDGPFVFLKTDERKRDYPALESLIMFYFVAAGHYPKFIDGLRHKPNLRGLSIACKLIHSGIEKKNSESKTEGEQCDDGLGKLMERPEDVGRLLRQGVIVKQQYAALEKDYFDLERKNEALVHKQEKMAVLLRSALENPAAMTKDERRMLIREMENGLNNI</sequence>
<protein>
    <submittedName>
        <fullName evidence="1">Uncharacterized protein</fullName>
    </submittedName>
</protein>
<organism evidence="1 2">
    <name type="scientific">Periconia macrospinosa</name>
    <dbReference type="NCBI Taxonomy" id="97972"/>
    <lineage>
        <taxon>Eukaryota</taxon>
        <taxon>Fungi</taxon>
        <taxon>Dikarya</taxon>
        <taxon>Ascomycota</taxon>
        <taxon>Pezizomycotina</taxon>
        <taxon>Dothideomycetes</taxon>
        <taxon>Pleosporomycetidae</taxon>
        <taxon>Pleosporales</taxon>
        <taxon>Massarineae</taxon>
        <taxon>Periconiaceae</taxon>
        <taxon>Periconia</taxon>
    </lineage>
</organism>
<proteinExistence type="predicted"/>
<dbReference type="Proteomes" id="UP000244855">
    <property type="component" value="Unassembled WGS sequence"/>
</dbReference>
<gene>
    <name evidence="1" type="ORF">DM02DRAFT_660346</name>
</gene>
<keyword evidence="2" id="KW-1185">Reference proteome</keyword>
<reference evidence="1 2" key="1">
    <citation type="journal article" date="2018" name="Sci. Rep.">
        <title>Comparative genomics provides insights into the lifestyle and reveals functional heterogeneity of dark septate endophytic fungi.</title>
        <authorList>
            <person name="Knapp D.G."/>
            <person name="Nemeth J.B."/>
            <person name="Barry K."/>
            <person name="Hainaut M."/>
            <person name="Henrissat B."/>
            <person name="Johnson J."/>
            <person name="Kuo A."/>
            <person name="Lim J.H.P."/>
            <person name="Lipzen A."/>
            <person name="Nolan M."/>
            <person name="Ohm R.A."/>
            <person name="Tamas L."/>
            <person name="Grigoriev I.V."/>
            <person name="Spatafora J.W."/>
            <person name="Nagy L.G."/>
            <person name="Kovacs G.M."/>
        </authorList>
    </citation>
    <scope>NUCLEOTIDE SEQUENCE [LARGE SCALE GENOMIC DNA]</scope>
    <source>
        <strain evidence="1 2">DSE2036</strain>
    </source>
</reference>
<dbReference type="EMBL" id="KZ805503">
    <property type="protein sequence ID" value="PVH95249.1"/>
    <property type="molecule type" value="Genomic_DNA"/>
</dbReference>
<accession>A0A2V1DDG2</accession>
<name>A0A2V1DDG2_9PLEO</name>
<evidence type="ECO:0000313" key="1">
    <source>
        <dbReference type="EMBL" id="PVH95249.1"/>
    </source>
</evidence>
<dbReference type="AlphaFoldDB" id="A0A2V1DDG2"/>
<evidence type="ECO:0000313" key="2">
    <source>
        <dbReference type="Proteomes" id="UP000244855"/>
    </source>
</evidence>